<dbReference type="Gene3D" id="3.40.50.1000">
    <property type="entry name" value="HAD superfamily/HAD-like"/>
    <property type="match status" value="1"/>
</dbReference>
<dbReference type="PANTHER" id="PTHR10000:SF8">
    <property type="entry name" value="HAD SUPERFAMILY HYDROLASE-LIKE, TYPE 3"/>
    <property type="match status" value="1"/>
</dbReference>
<feature type="region of interest" description="Disordered" evidence="1">
    <location>
        <begin position="274"/>
        <end position="294"/>
    </location>
</feature>
<dbReference type="EMBL" id="JACBYE010000018">
    <property type="protein sequence ID" value="NYS93674.1"/>
    <property type="molecule type" value="Genomic_DNA"/>
</dbReference>
<dbReference type="InterPro" id="IPR006379">
    <property type="entry name" value="HAD-SF_hydro_IIB"/>
</dbReference>
<dbReference type="GO" id="GO:0005829">
    <property type="term" value="C:cytosol"/>
    <property type="evidence" value="ECO:0007669"/>
    <property type="project" value="TreeGrafter"/>
</dbReference>
<dbReference type="InterPro" id="IPR023214">
    <property type="entry name" value="HAD_sf"/>
</dbReference>
<evidence type="ECO:0000313" key="3">
    <source>
        <dbReference type="Proteomes" id="UP000561011"/>
    </source>
</evidence>
<accession>A0A853EV59</accession>
<organism evidence="2 3">
    <name type="scientific">Sanguibacter inulinus</name>
    <dbReference type="NCBI Taxonomy" id="60922"/>
    <lineage>
        <taxon>Bacteria</taxon>
        <taxon>Bacillati</taxon>
        <taxon>Actinomycetota</taxon>
        <taxon>Actinomycetes</taxon>
        <taxon>Micrococcales</taxon>
        <taxon>Sanguibacteraceae</taxon>
        <taxon>Sanguibacter</taxon>
    </lineage>
</organism>
<dbReference type="Proteomes" id="UP000561011">
    <property type="component" value="Unassembled WGS sequence"/>
</dbReference>
<proteinExistence type="predicted"/>
<dbReference type="SUPFAM" id="SSF56784">
    <property type="entry name" value="HAD-like"/>
    <property type="match status" value="1"/>
</dbReference>
<dbReference type="GO" id="GO:0000287">
    <property type="term" value="F:magnesium ion binding"/>
    <property type="evidence" value="ECO:0007669"/>
    <property type="project" value="TreeGrafter"/>
</dbReference>
<comment type="caution">
    <text evidence="2">The sequence shown here is derived from an EMBL/GenBank/DDBJ whole genome shotgun (WGS) entry which is preliminary data.</text>
</comment>
<reference evidence="2 3" key="1">
    <citation type="submission" date="2020-07" db="EMBL/GenBank/DDBJ databases">
        <title>MOT database genomes.</title>
        <authorList>
            <person name="Joseph S."/>
            <person name="Aduse-Opoku J."/>
            <person name="Hashim A."/>
            <person name="Wade W."/>
            <person name="Curtis M."/>
        </authorList>
    </citation>
    <scope>NUCLEOTIDE SEQUENCE [LARGE SCALE GENOMIC DNA]</scope>
    <source>
        <strain evidence="2 3">DSM 100099</strain>
    </source>
</reference>
<name>A0A853EV59_9MICO</name>
<evidence type="ECO:0000256" key="1">
    <source>
        <dbReference type="SAM" id="MobiDB-lite"/>
    </source>
</evidence>
<dbReference type="InterPro" id="IPR036412">
    <property type="entry name" value="HAD-like_sf"/>
</dbReference>
<dbReference type="Pfam" id="PF08282">
    <property type="entry name" value="Hydrolase_3"/>
    <property type="match status" value="1"/>
</dbReference>
<dbReference type="AlphaFoldDB" id="A0A853EV59"/>
<keyword evidence="3" id="KW-1185">Reference proteome</keyword>
<dbReference type="Gene3D" id="3.30.1240.10">
    <property type="match status" value="1"/>
</dbReference>
<sequence length="294" mass="31020">MPLPRVVATDLDGTLLHSDGSLSERSRVALRAVEDAGVHVLFVTARPPRWLTGLADAIGGHGHVICLGGAGVFEVATSRVSEVHAFGETAVREVVADLRRAVPGIAFGLEGPDGPSFDPRFYAEDDHVVAEAPRVPVEDLLDQPVGKLLARHREMPDETFFDAVRETVGERAMLAFSGAAGLAEMTAPGVTKATALEHWCSSRGIDAADVWAFGDMPNDLPMLRWAGRSIAVANAHPDVLAAATHSTTSNDDDGVARALEALVPDVVEPEVVSEDLTEELSGSVEQDAAPEAVS</sequence>
<keyword evidence="2" id="KW-0378">Hydrolase</keyword>
<protein>
    <submittedName>
        <fullName evidence="2">HAD-IIB family hydrolase</fullName>
    </submittedName>
</protein>
<gene>
    <name evidence="2" type="ORF">HZZ10_09095</name>
</gene>
<evidence type="ECO:0000313" key="2">
    <source>
        <dbReference type="EMBL" id="NYS93674.1"/>
    </source>
</evidence>
<dbReference type="NCBIfam" id="TIGR01484">
    <property type="entry name" value="HAD-SF-IIB"/>
    <property type="match status" value="1"/>
</dbReference>
<dbReference type="RefSeq" id="WP_179913261.1">
    <property type="nucleotide sequence ID" value="NZ_JACBYE010000018.1"/>
</dbReference>
<dbReference type="GO" id="GO:0016791">
    <property type="term" value="F:phosphatase activity"/>
    <property type="evidence" value="ECO:0007669"/>
    <property type="project" value="UniProtKB-ARBA"/>
</dbReference>
<dbReference type="PANTHER" id="PTHR10000">
    <property type="entry name" value="PHOSPHOSERINE PHOSPHATASE"/>
    <property type="match status" value="1"/>
</dbReference>